<accession>A0ABX0SMM4</accession>
<dbReference type="EMBL" id="JAANOU010000001">
    <property type="protein sequence ID" value="NIH77788.1"/>
    <property type="molecule type" value="Genomic_DNA"/>
</dbReference>
<dbReference type="Proteomes" id="UP000754495">
    <property type="component" value="Unassembled WGS sequence"/>
</dbReference>
<sequence length="31" mass="3363">MTPGIIDIDGAEAVIRPERHLPHPSRAPGRC</sequence>
<proteinExistence type="predicted"/>
<protein>
    <submittedName>
        <fullName evidence="2">Uncharacterized protein</fullName>
    </submittedName>
</protein>
<evidence type="ECO:0000313" key="3">
    <source>
        <dbReference type="Proteomes" id="UP000754495"/>
    </source>
</evidence>
<evidence type="ECO:0000256" key="1">
    <source>
        <dbReference type="SAM" id="MobiDB-lite"/>
    </source>
</evidence>
<gene>
    <name evidence="2" type="ORF">FHX46_000318</name>
</gene>
<name>A0ABX0SMM4_9PSEU</name>
<organism evidence="2 3">
    <name type="scientific">Amycolatopsis viridis</name>
    <dbReference type="NCBI Taxonomy" id="185678"/>
    <lineage>
        <taxon>Bacteria</taxon>
        <taxon>Bacillati</taxon>
        <taxon>Actinomycetota</taxon>
        <taxon>Actinomycetes</taxon>
        <taxon>Pseudonocardiales</taxon>
        <taxon>Pseudonocardiaceae</taxon>
        <taxon>Amycolatopsis</taxon>
    </lineage>
</organism>
<evidence type="ECO:0000313" key="2">
    <source>
        <dbReference type="EMBL" id="NIH77788.1"/>
    </source>
</evidence>
<keyword evidence="3" id="KW-1185">Reference proteome</keyword>
<reference evidence="2 3" key="1">
    <citation type="submission" date="2020-03" db="EMBL/GenBank/DDBJ databases">
        <title>Sequencing the genomes of 1000 actinobacteria strains.</title>
        <authorList>
            <person name="Klenk H.-P."/>
        </authorList>
    </citation>
    <scope>NUCLEOTIDE SEQUENCE [LARGE SCALE GENOMIC DNA]</scope>
    <source>
        <strain evidence="2 3">DSM 45668</strain>
    </source>
</reference>
<feature type="region of interest" description="Disordered" evidence="1">
    <location>
        <begin position="1"/>
        <end position="31"/>
    </location>
</feature>
<comment type="caution">
    <text evidence="2">The sequence shown here is derived from an EMBL/GenBank/DDBJ whole genome shotgun (WGS) entry which is preliminary data.</text>
</comment>